<evidence type="ECO:0000313" key="2">
    <source>
        <dbReference type="EMBL" id="MBC5786986.1"/>
    </source>
</evidence>
<feature type="transmembrane region" description="Helical" evidence="1">
    <location>
        <begin position="7"/>
        <end position="32"/>
    </location>
</feature>
<keyword evidence="1" id="KW-1133">Transmembrane helix</keyword>
<accession>A0ABR7IPD5</accession>
<evidence type="ECO:0000313" key="3">
    <source>
        <dbReference type="Proteomes" id="UP000649151"/>
    </source>
</evidence>
<dbReference type="EMBL" id="JACOQK010000001">
    <property type="protein sequence ID" value="MBC5786986.1"/>
    <property type="molecule type" value="Genomic_DNA"/>
</dbReference>
<proteinExistence type="predicted"/>
<feature type="transmembrane region" description="Helical" evidence="1">
    <location>
        <begin position="38"/>
        <end position="61"/>
    </location>
</feature>
<name>A0ABR7IPD5_9CLOT</name>
<keyword evidence="1" id="KW-0472">Membrane</keyword>
<dbReference type="Proteomes" id="UP000649151">
    <property type="component" value="Unassembled WGS sequence"/>
</dbReference>
<feature type="transmembrane region" description="Helical" evidence="1">
    <location>
        <begin position="73"/>
        <end position="97"/>
    </location>
</feature>
<organism evidence="2 3">
    <name type="scientific">Clostridium facile</name>
    <dbReference type="NCBI Taxonomy" id="2763035"/>
    <lineage>
        <taxon>Bacteria</taxon>
        <taxon>Bacillati</taxon>
        <taxon>Bacillota</taxon>
        <taxon>Clostridia</taxon>
        <taxon>Eubacteriales</taxon>
        <taxon>Clostridiaceae</taxon>
        <taxon>Clostridium</taxon>
    </lineage>
</organism>
<comment type="caution">
    <text evidence="2">The sequence shown here is derived from an EMBL/GenBank/DDBJ whole genome shotgun (WGS) entry which is preliminary data.</text>
</comment>
<keyword evidence="3" id="KW-1185">Reference proteome</keyword>
<dbReference type="RefSeq" id="WP_186996149.1">
    <property type="nucleotide sequence ID" value="NZ_JACOQK010000001.1"/>
</dbReference>
<protein>
    <recommendedName>
        <fullName evidence="4">Bacterial Pleckstrin homology domain-containing protein</fullName>
    </recommendedName>
</protein>
<evidence type="ECO:0008006" key="4">
    <source>
        <dbReference type="Google" id="ProtNLM"/>
    </source>
</evidence>
<gene>
    <name evidence="2" type="ORF">H8Z77_02970</name>
</gene>
<reference evidence="2 3" key="1">
    <citation type="submission" date="2020-08" db="EMBL/GenBank/DDBJ databases">
        <title>Genome public.</title>
        <authorList>
            <person name="Liu C."/>
            <person name="Sun Q."/>
        </authorList>
    </citation>
    <scope>NUCLEOTIDE SEQUENCE [LARGE SCALE GENOMIC DNA]</scope>
    <source>
        <strain evidence="2 3">NSJ-27</strain>
    </source>
</reference>
<sequence length="177" mass="19933">MEDSKKIYWGVGITLLVFPIMGIAANAILGVFGLQLRMWLMVCIVVCLGIDIIVALGAIWWKVNCNHRSIATILLPFMLIIGGAVLYFGAMISAFAYEPEHVVEIKGTKMIARVDSFLDKSAYYYPYKNWLVYGKEQLGYAYFGSGGTDPYEYEDNPTPIRCHIEDEYGNILLAYGY</sequence>
<keyword evidence="1" id="KW-0812">Transmembrane</keyword>
<evidence type="ECO:0000256" key="1">
    <source>
        <dbReference type="SAM" id="Phobius"/>
    </source>
</evidence>